<dbReference type="PANTHER" id="PTHR46564:SF1">
    <property type="entry name" value="TRANSPOSASE"/>
    <property type="match status" value="1"/>
</dbReference>
<dbReference type="InterPro" id="IPR047655">
    <property type="entry name" value="Transpos_IS630-like"/>
</dbReference>
<proteinExistence type="predicted"/>
<dbReference type="Gene3D" id="3.30.420.10">
    <property type="entry name" value="Ribonuclease H-like superfamily/Ribonuclease H"/>
    <property type="match status" value="1"/>
</dbReference>
<name>A0A511NCR4_DEIC1</name>
<organism evidence="2 3">
    <name type="scientific">Deinococcus cellulosilyticus (strain DSM 18568 / NBRC 106333 / KACC 11606 / 5516J-15)</name>
    <dbReference type="NCBI Taxonomy" id="1223518"/>
    <lineage>
        <taxon>Bacteria</taxon>
        <taxon>Thermotogati</taxon>
        <taxon>Deinococcota</taxon>
        <taxon>Deinococci</taxon>
        <taxon>Deinococcales</taxon>
        <taxon>Deinococcaceae</taxon>
        <taxon>Deinococcus</taxon>
    </lineage>
</organism>
<dbReference type="GO" id="GO:0003676">
    <property type="term" value="F:nucleic acid binding"/>
    <property type="evidence" value="ECO:0007669"/>
    <property type="project" value="InterPro"/>
</dbReference>
<evidence type="ECO:0000313" key="3">
    <source>
        <dbReference type="Proteomes" id="UP000321306"/>
    </source>
</evidence>
<accession>A0A511NCR4</accession>
<dbReference type="InterPro" id="IPR036397">
    <property type="entry name" value="RNaseH_sf"/>
</dbReference>
<reference evidence="2 3" key="1">
    <citation type="submission" date="2019-07" db="EMBL/GenBank/DDBJ databases">
        <title>Whole genome shotgun sequence of Deinococcus cellulosilyticus NBRC 106333.</title>
        <authorList>
            <person name="Hosoyama A."/>
            <person name="Uohara A."/>
            <person name="Ohji S."/>
            <person name="Ichikawa N."/>
        </authorList>
    </citation>
    <scope>NUCLEOTIDE SEQUENCE [LARGE SCALE GENOMIC DNA]</scope>
    <source>
        <strain evidence="2 3">NBRC 106333</strain>
    </source>
</reference>
<dbReference type="PANTHER" id="PTHR46564">
    <property type="entry name" value="TRANSPOSASE"/>
    <property type="match status" value="1"/>
</dbReference>
<dbReference type="AlphaFoldDB" id="A0A511NCR4"/>
<evidence type="ECO:0000313" key="2">
    <source>
        <dbReference type="EMBL" id="GEM50131.1"/>
    </source>
</evidence>
<sequence>MTEMLYLTQNLRFHPEHFRKRVRQLGYSAQKAAVQSRERNQEQIHRWVKENLPELHRAAEQGTLVVCDEVGSSLKTLRGMTWAKKGKTPVLPTHGHWDNLSTIGGMTIGGKVYQQCYSHAIRAVQVVKFFKHLLRHMDGPLVLLLDNARIHRAKLVQTFLKSETGKRITIFHTPPYAPEFNPIEWLWSWIKRMRIQNLCPKNLVELKQGWNLGFRQVRSRPDLIRSFFRASSLFNIC</sequence>
<gene>
    <name evidence="2" type="ORF">DC3_57660</name>
</gene>
<dbReference type="EMBL" id="BJXB01000060">
    <property type="protein sequence ID" value="GEM50131.1"/>
    <property type="molecule type" value="Genomic_DNA"/>
</dbReference>
<dbReference type="Pfam" id="PF13358">
    <property type="entry name" value="DDE_3"/>
    <property type="match status" value="1"/>
</dbReference>
<dbReference type="InterPro" id="IPR038717">
    <property type="entry name" value="Tc1-like_DDE_dom"/>
</dbReference>
<dbReference type="Proteomes" id="UP000321306">
    <property type="component" value="Unassembled WGS sequence"/>
</dbReference>
<dbReference type="InterPro" id="IPR012337">
    <property type="entry name" value="RNaseH-like_sf"/>
</dbReference>
<evidence type="ECO:0000259" key="1">
    <source>
        <dbReference type="Pfam" id="PF13358"/>
    </source>
</evidence>
<dbReference type="NCBIfam" id="NF033545">
    <property type="entry name" value="transpos_IS630"/>
    <property type="match status" value="1"/>
</dbReference>
<feature type="domain" description="Tc1-like transposase DDE" evidence="1">
    <location>
        <begin position="64"/>
        <end position="198"/>
    </location>
</feature>
<comment type="caution">
    <text evidence="2">The sequence shown here is derived from an EMBL/GenBank/DDBJ whole genome shotgun (WGS) entry which is preliminary data.</text>
</comment>
<keyword evidence="3" id="KW-1185">Reference proteome</keyword>
<dbReference type="SUPFAM" id="SSF53098">
    <property type="entry name" value="Ribonuclease H-like"/>
    <property type="match status" value="1"/>
</dbReference>
<protein>
    <recommendedName>
        <fullName evidence="1">Tc1-like transposase DDE domain-containing protein</fullName>
    </recommendedName>
</protein>